<dbReference type="SUPFAM" id="SSF53686">
    <property type="entry name" value="Tryptophan synthase beta subunit-like PLP-dependent enzymes"/>
    <property type="match status" value="1"/>
</dbReference>
<keyword evidence="1" id="KW-0813">Transport</keyword>
<dbReference type="PROSITE" id="PS50042">
    <property type="entry name" value="CNMP_BINDING_3"/>
    <property type="match status" value="1"/>
</dbReference>
<dbReference type="GO" id="GO:0016020">
    <property type="term" value="C:membrane"/>
    <property type="evidence" value="ECO:0007669"/>
    <property type="project" value="UniProtKB-SubCell"/>
</dbReference>
<evidence type="ECO:0000313" key="5">
    <source>
        <dbReference type="Proteomes" id="UP001058974"/>
    </source>
</evidence>
<dbReference type="InterPro" id="IPR018490">
    <property type="entry name" value="cNMP-bd_dom_sf"/>
</dbReference>
<protein>
    <recommendedName>
        <fullName evidence="3">Cyclic nucleotide-binding domain-containing protein</fullName>
    </recommendedName>
</protein>
<evidence type="ECO:0000256" key="2">
    <source>
        <dbReference type="ARBA" id="ARBA00023303"/>
    </source>
</evidence>
<evidence type="ECO:0000259" key="3">
    <source>
        <dbReference type="PROSITE" id="PS50042"/>
    </source>
</evidence>
<keyword evidence="2" id="KW-0407">Ion channel</keyword>
<feature type="domain" description="Cyclic nucleotide-binding" evidence="3">
    <location>
        <begin position="149"/>
        <end position="208"/>
    </location>
</feature>
<proteinExistence type="predicted"/>
<dbReference type="AlphaFoldDB" id="A0A9D5BG28"/>
<dbReference type="InterPro" id="IPR000595">
    <property type="entry name" value="cNMP-bd_dom"/>
</dbReference>
<dbReference type="Gene3D" id="3.40.50.1100">
    <property type="match status" value="1"/>
</dbReference>
<comment type="caution">
    <text evidence="4">The sequence shown here is derived from an EMBL/GenBank/DDBJ whole genome shotgun (WGS) entry which is preliminary data.</text>
</comment>
<dbReference type="GO" id="GO:0034220">
    <property type="term" value="P:monoatomic ion transmembrane transport"/>
    <property type="evidence" value="ECO:0007669"/>
    <property type="project" value="UniProtKB-KW"/>
</dbReference>
<dbReference type="SMART" id="SM00100">
    <property type="entry name" value="cNMP"/>
    <property type="match status" value="1"/>
</dbReference>
<dbReference type="InterPro" id="IPR036052">
    <property type="entry name" value="TrpB-like_PALP_sf"/>
</dbReference>
<dbReference type="Pfam" id="PF00027">
    <property type="entry name" value="cNMP_binding"/>
    <property type="match status" value="1"/>
</dbReference>
<evidence type="ECO:0000256" key="1">
    <source>
        <dbReference type="ARBA" id="ARBA00023286"/>
    </source>
</evidence>
<dbReference type="CDD" id="cd00038">
    <property type="entry name" value="CAP_ED"/>
    <property type="match status" value="1"/>
</dbReference>
<dbReference type="Gramene" id="Psat01G0185300-T1">
    <property type="protein sequence ID" value="KAI5442972.1"/>
    <property type="gene ID" value="KIW84_011853"/>
</dbReference>
<dbReference type="PANTHER" id="PTHR45651:SF9">
    <property type="entry name" value="CYCLIC NUCLEOTIDE-GATED ION CHANNEL 14-RELATED"/>
    <property type="match status" value="1"/>
</dbReference>
<evidence type="ECO:0000313" key="4">
    <source>
        <dbReference type="EMBL" id="KAI5442972.1"/>
    </source>
</evidence>
<dbReference type="EMBL" id="JAMSHJ010000001">
    <property type="protein sequence ID" value="KAI5442972.1"/>
    <property type="molecule type" value="Genomic_DNA"/>
</dbReference>
<sequence length="535" mass="60263">MIFLASNSGVEVNVKLPSVEVRYKNLNVEAECEVVQGKPLPTLWNSFSSLFSDLVKTISCSSQETKLGILKDVSGIIKPARITSTATDMTVPTNVPVPTDPQPPTDMPVPTIMVTCSKHVWINADIFAIYYCEAHTLSERLVSSLSTQGTYIVREGDPVTEMLFIIRGKLESSTTNGGRTGFFNSITLRPGDFCGEELLAWALLPKSTLNLPSSTRTVKALVEFEAFELRAEDLKFVANQFRRLHSKKLQHTFRFYSYHWRTWAACFIQVAWRRFKKRVLANSLSLREYKSFIDEQARNRMEHEKEERGNTAQVKQNLGVTILASRFAANTRKGVQKIKDVEMLKLQKPEEPDFSLIREVTAELPIYLANSLNSLRLEGQKTAAIEILQQFDWQVPDWVIVPGGNLGNIYAFYKGFQMCKELGLVDRIPRLVCAQAANANPLYLYFKSGWKEFKPVRAQTTFASAIQIGDPVSIDRAVHALKNCNGIVEEATEEELMDVMAQADSTGMFTCPHTDFGSVMDVLSKYLQSKAPKYH</sequence>
<dbReference type="Proteomes" id="UP001058974">
    <property type="component" value="Chromosome 1"/>
</dbReference>
<accession>A0A9D5BG28</accession>
<dbReference type="PANTHER" id="PTHR45651">
    <property type="entry name" value="CYCLIC NUCLEOTIDE-GATED ION CHANNEL 15-RELATED-RELATED"/>
    <property type="match status" value="1"/>
</dbReference>
<keyword evidence="5" id="KW-1185">Reference proteome</keyword>
<organism evidence="4 5">
    <name type="scientific">Pisum sativum</name>
    <name type="common">Garden pea</name>
    <name type="synonym">Lathyrus oleraceus</name>
    <dbReference type="NCBI Taxonomy" id="3888"/>
    <lineage>
        <taxon>Eukaryota</taxon>
        <taxon>Viridiplantae</taxon>
        <taxon>Streptophyta</taxon>
        <taxon>Embryophyta</taxon>
        <taxon>Tracheophyta</taxon>
        <taxon>Spermatophyta</taxon>
        <taxon>Magnoliopsida</taxon>
        <taxon>eudicotyledons</taxon>
        <taxon>Gunneridae</taxon>
        <taxon>Pentapetalae</taxon>
        <taxon>rosids</taxon>
        <taxon>fabids</taxon>
        <taxon>Fabales</taxon>
        <taxon>Fabaceae</taxon>
        <taxon>Papilionoideae</taxon>
        <taxon>50 kb inversion clade</taxon>
        <taxon>NPAAA clade</taxon>
        <taxon>Hologalegina</taxon>
        <taxon>IRL clade</taxon>
        <taxon>Fabeae</taxon>
        <taxon>Lathyrus</taxon>
    </lineage>
</organism>
<dbReference type="InterPro" id="IPR001926">
    <property type="entry name" value="TrpB-like_PALP"/>
</dbReference>
<reference evidence="4 5" key="1">
    <citation type="journal article" date="2022" name="Nat. Genet.">
        <title>Improved pea reference genome and pan-genome highlight genomic features and evolutionary characteristics.</title>
        <authorList>
            <person name="Yang T."/>
            <person name="Liu R."/>
            <person name="Luo Y."/>
            <person name="Hu S."/>
            <person name="Wang D."/>
            <person name="Wang C."/>
            <person name="Pandey M.K."/>
            <person name="Ge S."/>
            <person name="Xu Q."/>
            <person name="Li N."/>
            <person name="Li G."/>
            <person name="Huang Y."/>
            <person name="Saxena R.K."/>
            <person name="Ji Y."/>
            <person name="Li M."/>
            <person name="Yan X."/>
            <person name="He Y."/>
            <person name="Liu Y."/>
            <person name="Wang X."/>
            <person name="Xiang C."/>
            <person name="Varshney R.K."/>
            <person name="Ding H."/>
            <person name="Gao S."/>
            <person name="Zong X."/>
        </authorList>
    </citation>
    <scope>NUCLEOTIDE SEQUENCE [LARGE SCALE GENOMIC DNA]</scope>
    <source>
        <strain evidence="4 5">cv. Zhongwan 6</strain>
    </source>
</reference>
<keyword evidence="1" id="KW-0406">Ion transport</keyword>
<keyword evidence="1" id="KW-1071">Ligand-gated ion channel</keyword>
<name>A0A9D5BG28_PEA</name>
<dbReference type="SUPFAM" id="SSF51206">
    <property type="entry name" value="cAMP-binding domain-like"/>
    <property type="match status" value="1"/>
</dbReference>
<gene>
    <name evidence="4" type="ORF">KIW84_011853</name>
</gene>
<dbReference type="Pfam" id="PF00291">
    <property type="entry name" value="PALP"/>
    <property type="match status" value="1"/>
</dbReference>
<dbReference type="InterPro" id="IPR014710">
    <property type="entry name" value="RmlC-like_jellyroll"/>
</dbReference>
<dbReference type="Gene3D" id="2.60.120.10">
    <property type="entry name" value="Jelly Rolls"/>
    <property type="match status" value="1"/>
</dbReference>